<dbReference type="PANTHER" id="PTHR34451">
    <property type="entry name" value="PHD FINGER FAMILY PROTEIN"/>
    <property type="match status" value="1"/>
</dbReference>
<dbReference type="Proteomes" id="UP000215914">
    <property type="component" value="Chromosome 9"/>
</dbReference>
<reference evidence="2" key="1">
    <citation type="journal article" date="2017" name="Nature">
        <title>The sunflower genome provides insights into oil metabolism, flowering and Asterid evolution.</title>
        <authorList>
            <person name="Badouin H."/>
            <person name="Gouzy J."/>
            <person name="Grassa C.J."/>
            <person name="Murat F."/>
            <person name="Staton S.E."/>
            <person name="Cottret L."/>
            <person name="Lelandais-Briere C."/>
            <person name="Owens G.L."/>
            <person name="Carrere S."/>
            <person name="Mayjonade B."/>
            <person name="Legrand L."/>
            <person name="Gill N."/>
            <person name="Kane N.C."/>
            <person name="Bowers J.E."/>
            <person name="Hubner S."/>
            <person name="Bellec A."/>
            <person name="Berard A."/>
            <person name="Berges H."/>
            <person name="Blanchet N."/>
            <person name="Boniface M.C."/>
            <person name="Brunel D."/>
            <person name="Catrice O."/>
            <person name="Chaidir N."/>
            <person name="Claudel C."/>
            <person name="Donnadieu C."/>
            <person name="Faraut T."/>
            <person name="Fievet G."/>
            <person name="Helmstetter N."/>
            <person name="King M."/>
            <person name="Knapp S.J."/>
            <person name="Lai Z."/>
            <person name="Le Paslier M.C."/>
            <person name="Lippi Y."/>
            <person name="Lorenzon L."/>
            <person name="Mandel J.R."/>
            <person name="Marage G."/>
            <person name="Marchand G."/>
            <person name="Marquand E."/>
            <person name="Bret-Mestries E."/>
            <person name="Morien E."/>
            <person name="Nambeesan S."/>
            <person name="Nguyen T."/>
            <person name="Pegot-Espagnet P."/>
            <person name="Pouilly N."/>
            <person name="Raftis F."/>
            <person name="Sallet E."/>
            <person name="Schiex T."/>
            <person name="Thomas J."/>
            <person name="Vandecasteele C."/>
            <person name="Vares D."/>
            <person name="Vear F."/>
            <person name="Vautrin S."/>
            <person name="Crespi M."/>
            <person name="Mangin B."/>
            <person name="Burke J.M."/>
            <person name="Salse J."/>
            <person name="Munos S."/>
            <person name="Vincourt P."/>
            <person name="Rieseberg L.H."/>
            <person name="Langlade N.B."/>
        </authorList>
    </citation>
    <scope>NUCLEOTIDE SEQUENCE [LARGE SCALE GENOMIC DNA]</scope>
    <source>
        <strain evidence="2">cv. SF193</strain>
    </source>
</reference>
<organism evidence="1 2">
    <name type="scientific">Helianthus annuus</name>
    <name type="common">Common sunflower</name>
    <dbReference type="NCBI Taxonomy" id="4232"/>
    <lineage>
        <taxon>Eukaryota</taxon>
        <taxon>Viridiplantae</taxon>
        <taxon>Streptophyta</taxon>
        <taxon>Embryophyta</taxon>
        <taxon>Tracheophyta</taxon>
        <taxon>Spermatophyta</taxon>
        <taxon>Magnoliopsida</taxon>
        <taxon>eudicotyledons</taxon>
        <taxon>Gunneridae</taxon>
        <taxon>Pentapetalae</taxon>
        <taxon>asterids</taxon>
        <taxon>campanulids</taxon>
        <taxon>Asterales</taxon>
        <taxon>Asteraceae</taxon>
        <taxon>Asteroideae</taxon>
        <taxon>Heliantheae alliance</taxon>
        <taxon>Heliantheae</taxon>
        <taxon>Helianthus</taxon>
    </lineage>
</organism>
<accession>A0A251TUR2</accession>
<dbReference type="FunCoup" id="A0A251TUR2">
    <property type="interactions" value="1604"/>
</dbReference>
<dbReference type="EMBL" id="CM007898">
    <property type="protein sequence ID" value="OTG14509.1"/>
    <property type="molecule type" value="Genomic_DNA"/>
</dbReference>
<gene>
    <name evidence="1" type="ORF">HannXRQ_Chr09g0250221</name>
</gene>
<name>A0A251TUR2_HELAN</name>
<dbReference type="OMA" id="EMNGVAM"/>
<keyword evidence="2" id="KW-1185">Reference proteome</keyword>
<dbReference type="InParanoid" id="A0A251TUR2"/>
<proteinExistence type="predicted"/>
<evidence type="ECO:0000313" key="1">
    <source>
        <dbReference type="EMBL" id="OTG14509.1"/>
    </source>
</evidence>
<protein>
    <submittedName>
        <fullName evidence="1">Uncharacterized protein</fullName>
    </submittedName>
</protein>
<dbReference type="PANTHER" id="PTHR34451:SF7">
    <property type="entry name" value="PHD FINGER FAMILY PROTEIN"/>
    <property type="match status" value="1"/>
</dbReference>
<evidence type="ECO:0000313" key="2">
    <source>
        <dbReference type="Proteomes" id="UP000215914"/>
    </source>
</evidence>
<sequence length="286" mass="30689">MIDPTFTTVCGQCGIEDRKFLHHVRHRGTFRRLCTTCVLRLHPQCFCPNCLGVYDRSPPIDAVVCYKCYSSSHPTCVSPPISTTMTSTMSTMTSSRCSSPCASCVNPNLLVLNLNRVESRNNGGRVVDRIDLNAARLLLAAGKIAAMSMNKAEVAAANEAERRAKEAAYTRKRAREALDHVVRLMVKEKSDQKVNNVIAGVSPGVGVVDVSNVDVSGEVVEAMNAVELEDGKEGVNVGIVVSEAQGSAVVMEVDVVDGKDSGGGENGCVKDDELVKVVENGYRDGL</sequence>
<dbReference type="AlphaFoldDB" id="A0A251TUR2"/>